<evidence type="ECO:0000256" key="1">
    <source>
        <dbReference type="SAM" id="MobiDB-lite"/>
    </source>
</evidence>
<dbReference type="EMBL" id="JARKIE010000095">
    <property type="protein sequence ID" value="KAJ7686573.1"/>
    <property type="molecule type" value="Genomic_DNA"/>
</dbReference>
<organism evidence="2 3">
    <name type="scientific">Mycena rosella</name>
    <name type="common">Pink bonnet</name>
    <name type="synonym">Agaricus rosellus</name>
    <dbReference type="NCBI Taxonomy" id="1033263"/>
    <lineage>
        <taxon>Eukaryota</taxon>
        <taxon>Fungi</taxon>
        <taxon>Dikarya</taxon>
        <taxon>Basidiomycota</taxon>
        <taxon>Agaricomycotina</taxon>
        <taxon>Agaricomycetes</taxon>
        <taxon>Agaricomycetidae</taxon>
        <taxon>Agaricales</taxon>
        <taxon>Marasmiineae</taxon>
        <taxon>Mycenaceae</taxon>
        <taxon>Mycena</taxon>
    </lineage>
</organism>
<feature type="compositionally biased region" description="Polar residues" evidence="1">
    <location>
        <begin position="35"/>
        <end position="47"/>
    </location>
</feature>
<comment type="caution">
    <text evidence="2">The sequence shown here is derived from an EMBL/GenBank/DDBJ whole genome shotgun (WGS) entry which is preliminary data.</text>
</comment>
<dbReference type="AlphaFoldDB" id="A0AAD7GBG4"/>
<reference evidence="2" key="1">
    <citation type="submission" date="2023-03" db="EMBL/GenBank/DDBJ databases">
        <title>Massive genome expansion in bonnet fungi (Mycena s.s.) driven by repeated elements and novel gene families across ecological guilds.</title>
        <authorList>
            <consortium name="Lawrence Berkeley National Laboratory"/>
            <person name="Harder C.B."/>
            <person name="Miyauchi S."/>
            <person name="Viragh M."/>
            <person name="Kuo A."/>
            <person name="Thoen E."/>
            <person name="Andreopoulos B."/>
            <person name="Lu D."/>
            <person name="Skrede I."/>
            <person name="Drula E."/>
            <person name="Henrissat B."/>
            <person name="Morin E."/>
            <person name="Kohler A."/>
            <person name="Barry K."/>
            <person name="LaButti K."/>
            <person name="Morin E."/>
            <person name="Salamov A."/>
            <person name="Lipzen A."/>
            <person name="Mereny Z."/>
            <person name="Hegedus B."/>
            <person name="Baldrian P."/>
            <person name="Stursova M."/>
            <person name="Weitz H."/>
            <person name="Taylor A."/>
            <person name="Grigoriev I.V."/>
            <person name="Nagy L.G."/>
            <person name="Martin F."/>
            <person name="Kauserud H."/>
        </authorList>
    </citation>
    <scope>NUCLEOTIDE SEQUENCE</scope>
    <source>
        <strain evidence="2">CBHHK067</strain>
    </source>
</reference>
<accession>A0AAD7GBG4</accession>
<feature type="region of interest" description="Disordered" evidence="1">
    <location>
        <begin position="35"/>
        <end position="73"/>
    </location>
</feature>
<dbReference type="Proteomes" id="UP001221757">
    <property type="component" value="Unassembled WGS sequence"/>
</dbReference>
<feature type="compositionally biased region" description="Low complexity" evidence="1">
    <location>
        <begin position="51"/>
        <end position="61"/>
    </location>
</feature>
<feature type="compositionally biased region" description="Low complexity" evidence="1">
    <location>
        <begin position="225"/>
        <end position="235"/>
    </location>
</feature>
<protein>
    <submittedName>
        <fullName evidence="2">Uncharacterized protein</fullName>
    </submittedName>
</protein>
<feature type="region of interest" description="Disordered" evidence="1">
    <location>
        <begin position="132"/>
        <end position="258"/>
    </location>
</feature>
<feature type="compositionally biased region" description="Basic and acidic residues" evidence="1">
    <location>
        <begin position="132"/>
        <end position="145"/>
    </location>
</feature>
<name>A0AAD7GBG4_MYCRO</name>
<evidence type="ECO:0000313" key="3">
    <source>
        <dbReference type="Proteomes" id="UP001221757"/>
    </source>
</evidence>
<evidence type="ECO:0000313" key="2">
    <source>
        <dbReference type="EMBL" id="KAJ7686573.1"/>
    </source>
</evidence>
<sequence>MPFFEGSSNFKITGGTFNAISGDLNKHYTTHSTFTSNSYNNNPNGDPTGSHPYYHPYAPRGRAPPRRPQYPQREQGAFGYTEYHDDLPPQPGGQYQYGRYDGLGDRSRFESSLRSPAAHVEIVGGEFNAVRGESRATHDSQDHMSHTVPETTNTEENPGDRDTTDTTSESDMDDEPTTPTDASDAPVPAATDVPPSAAQKPSTLVENMRMSMAGLGIDETQGVDSPPSLVSQSSSETKQKSGKSLFPSILRRPKNTPN</sequence>
<keyword evidence="3" id="KW-1185">Reference proteome</keyword>
<feature type="compositionally biased region" description="Low complexity" evidence="1">
    <location>
        <begin position="177"/>
        <end position="198"/>
    </location>
</feature>
<gene>
    <name evidence="2" type="ORF">B0H17DRAFT_1072004</name>
</gene>
<proteinExistence type="predicted"/>